<evidence type="ECO:0000313" key="3">
    <source>
        <dbReference type="Proteomes" id="UP000462055"/>
    </source>
</evidence>
<dbReference type="EMBL" id="WBMS02000071">
    <property type="protein sequence ID" value="MWA07357.1"/>
    <property type="molecule type" value="Genomic_DNA"/>
</dbReference>
<keyword evidence="2" id="KW-0503">Monooxygenase</keyword>
<dbReference type="PANTHER" id="PTHR43539">
    <property type="entry name" value="FLAVIN-BINDING MONOOXYGENASE-LIKE PROTEIN (AFU_ORTHOLOGUE AFUA_4G09220)"/>
    <property type="match status" value="1"/>
</dbReference>
<name>A0A6I4MTW2_9ACTN</name>
<proteinExistence type="predicted"/>
<dbReference type="Proteomes" id="UP000462055">
    <property type="component" value="Unassembled WGS sequence"/>
</dbReference>
<dbReference type="PRINTS" id="PR00411">
    <property type="entry name" value="PNDRDTASEI"/>
</dbReference>
<dbReference type="Gene3D" id="3.50.50.60">
    <property type="entry name" value="FAD/NAD(P)-binding domain"/>
    <property type="match status" value="1"/>
</dbReference>
<dbReference type="GO" id="GO:0050660">
    <property type="term" value="F:flavin adenine dinucleotide binding"/>
    <property type="evidence" value="ECO:0007669"/>
    <property type="project" value="TreeGrafter"/>
</dbReference>
<accession>A0A6I4MTW2</accession>
<reference evidence="2" key="1">
    <citation type="submission" date="2019-12" db="EMBL/GenBank/DDBJ databases">
        <title>Actinomadura physcomitrii sp. nov., a novel actinomycete isolated from moss [Physcomitrium sphaericum (Ludw) Fuernr].</title>
        <authorList>
            <person name="Zhuang X."/>
        </authorList>
    </citation>
    <scope>NUCLEOTIDE SEQUENCE [LARGE SCALE GENOMIC DNA]</scope>
    <source>
        <strain evidence="2">LD22</strain>
    </source>
</reference>
<dbReference type="InterPro" id="IPR036188">
    <property type="entry name" value="FAD/NAD-bd_sf"/>
</dbReference>
<gene>
    <name evidence="2" type="ORF">F8568_044945</name>
</gene>
<keyword evidence="3" id="KW-1185">Reference proteome</keyword>
<dbReference type="InterPro" id="IPR050982">
    <property type="entry name" value="Auxin_biosynth/cation_transpt"/>
</dbReference>
<sequence>MTDTLQTPGGELTGADAADIGAAWIADLAAALRSGSRSELAGLFHGEATWRDFMAFTWDFSHAIGRDGVVERLLELSEAVDARGFGVNGQQPPAVADGGIRVFFDFLTKDRIDRGYVHLVREPAGFVASVLQTQAEALQDHPAKVGDLRREGKVYGIVPGRTRWSGDRRREASFSDGDPAVLVLGAGHNGLTMAALLGALDVPTLVIDREARVGDTWRKRYAALALHSTVHGDHLPYLPFPPTWTAHTPKDKFADWLESYATLMDLNVWTGTEFLNGHYDDDTQRWTIRVRRADGTIRELRPRHFFVAGGLFAAPKIPEVKGLDTYTGLAVHSDAFQGGGEWEGRKALVVGAGVSGHEIAHDLYEHGTDVTLLQRSATYVLSYEAYHKLWNALFTEHADLPPEFADQIAYALPNTRSDDVNRKLVEIGAEHDRDLLDRLRARGFKLDWGPEGTGILGAHMSGKDSYHINIGAAELVADGKVHLKQGVEVTEIRDGRTVVFSDGSRMPDVDLIVFATGYHQFWGHIKPALGAAAAKIDKAYGRAADNEYANTWRRSAQPGLWFGTGFIRMARFYGKFSALLIKAIEAGIEPVDPDRPDAGNR</sequence>
<organism evidence="2 3">
    <name type="scientific">Actinomadura physcomitrii</name>
    <dbReference type="NCBI Taxonomy" id="2650748"/>
    <lineage>
        <taxon>Bacteria</taxon>
        <taxon>Bacillati</taxon>
        <taxon>Actinomycetota</taxon>
        <taxon>Actinomycetes</taxon>
        <taxon>Streptosporangiales</taxon>
        <taxon>Thermomonosporaceae</taxon>
        <taxon>Actinomadura</taxon>
    </lineage>
</organism>
<evidence type="ECO:0000256" key="1">
    <source>
        <dbReference type="ARBA" id="ARBA00023002"/>
    </source>
</evidence>
<protein>
    <submittedName>
        <fullName evidence="2">SidA/IucD/PvdA family monooxygenase</fullName>
    </submittedName>
</protein>
<keyword evidence="1" id="KW-0560">Oxidoreductase</keyword>
<dbReference type="PANTHER" id="PTHR43539:SF68">
    <property type="entry name" value="FLAVIN-BINDING MONOOXYGENASE-LIKE PROTEIN (AFU_ORTHOLOGUE AFUA_4G09220)"/>
    <property type="match status" value="1"/>
</dbReference>
<dbReference type="RefSeq" id="WP_151600256.1">
    <property type="nucleotide sequence ID" value="NZ_WBMS02000071.1"/>
</dbReference>
<dbReference type="SUPFAM" id="SSF51905">
    <property type="entry name" value="FAD/NAD(P)-binding domain"/>
    <property type="match status" value="2"/>
</dbReference>
<evidence type="ECO:0000313" key="2">
    <source>
        <dbReference type="EMBL" id="MWA07357.1"/>
    </source>
</evidence>
<dbReference type="AlphaFoldDB" id="A0A6I4MTW2"/>
<dbReference type="Pfam" id="PF13738">
    <property type="entry name" value="Pyr_redox_3"/>
    <property type="match status" value="1"/>
</dbReference>
<dbReference type="GO" id="GO:0004497">
    <property type="term" value="F:monooxygenase activity"/>
    <property type="evidence" value="ECO:0007669"/>
    <property type="project" value="UniProtKB-KW"/>
</dbReference>
<comment type="caution">
    <text evidence="2">The sequence shown here is derived from an EMBL/GenBank/DDBJ whole genome shotgun (WGS) entry which is preliminary data.</text>
</comment>